<accession>A0AAV9XZ55</accession>
<sequence length="406" mass="45908">MDNQNSESLLSILREKYENSAILSLSGLFIFITLCNMFIMYRLLLDVIPFPIGVTFSQLLVGMILAYVLGGCDLRKVKDEIQSRFSEYLVPVGVYLLMFTIANILLKSTPVIAVYPSILALAVVLHHIFRYLFCDQRNLLSVRTVTITALSYIVACLDTNLVPPTLLGLSILYAISSAIFRAVCLEKALHITERDANKLYNVQVFCGVFALFFATVIFEPEFFYSLYSRGFTEYLLSIGCLFTVGTIPFVKNIIANKLVTLGQQAPWRFSEIVSVALFFVFGSIFFECDINLFSITSFLLVITSRTMSMVDIINNDKKKHSGSGHRRHHNSRRNQHKNETIAFNEVHDDADSQMVDPPMRDMSMQGNSNGYEGDQESEVDHNINSQDLEHIDDYDVDPESGVNQNE</sequence>
<comment type="caution">
    <text evidence="3">The sequence shown here is derived from an EMBL/GenBank/DDBJ whole genome shotgun (WGS) entry which is preliminary data.</text>
</comment>
<keyword evidence="2" id="KW-0472">Membrane</keyword>
<proteinExistence type="predicted"/>
<keyword evidence="2" id="KW-1133">Transmembrane helix</keyword>
<feature type="region of interest" description="Disordered" evidence="1">
    <location>
        <begin position="316"/>
        <end position="406"/>
    </location>
</feature>
<dbReference type="AlphaFoldDB" id="A0AAV9XZ55"/>
<gene>
    <name evidence="3" type="ORF">RS030_192822</name>
</gene>
<dbReference type="Proteomes" id="UP001311799">
    <property type="component" value="Unassembled WGS sequence"/>
</dbReference>
<feature type="transmembrane region" description="Helical" evidence="2">
    <location>
        <begin position="21"/>
        <end position="41"/>
    </location>
</feature>
<feature type="transmembrane region" description="Helical" evidence="2">
    <location>
        <begin position="200"/>
        <end position="218"/>
    </location>
</feature>
<feature type="transmembrane region" description="Helical" evidence="2">
    <location>
        <begin position="234"/>
        <end position="254"/>
    </location>
</feature>
<reference evidence="3 4" key="1">
    <citation type="submission" date="2023-10" db="EMBL/GenBank/DDBJ databases">
        <title>Comparative genomics analysis reveals potential genetic determinants of host preference in Cryptosporidium xiaoi.</title>
        <authorList>
            <person name="Xiao L."/>
            <person name="Li J."/>
        </authorList>
    </citation>
    <scope>NUCLEOTIDE SEQUENCE [LARGE SCALE GENOMIC DNA]</scope>
    <source>
        <strain evidence="3 4">52996</strain>
    </source>
</reference>
<evidence type="ECO:0000313" key="4">
    <source>
        <dbReference type="Proteomes" id="UP001311799"/>
    </source>
</evidence>
<feature type="compositionally biased region" description="Basic residues" evidence="1">
    <location>
        <begin position="317"/>
        <end position="335"/>
    </location>
</feature>
<evidence type="ECO:0000313" key="3">
    <source>
        <dbReference type="EMBL" id="KAK6589956.1"/>
    </source>
</evidence>
<keyword evidence="4" id="KW-1185">Reference proteome</keyword>
<evidence type="ECO:0000256" key="2">
    <source>
        <dbReference type="SAM" id="Phobius"/>
    </source>
</evidence>
<organism evidence="3 4">
    <name type="scientific">Cryptosporidium xiaoi</name>
    <dbReference type="NCBI Taxonomy" id="659607"/>
    <lineage>
        <taxon>Eukaryota</taxon>
        <taxon>Sar</taxon>
        <taxon>Alveolata</taxon>
        <taxon>Apicomplexa</taxon>
        <taxon>Conoidasida</taxon>
        <taxon>Coccidia</taxon>
        <taxon>Eucoccidiorida</taxon>
        <taxon>Eimeriorina</taxon>
        <taxon>Cryptosporidiidae</taxon>
        <taxon>Cryptosporidium</taxon>
    </lineage>
</organism>
<feature type="transmembrane region" description="Helical" evidence="2">
    <location>
        <begin position="112"/>
        <end position="132"/>
    </location>
</feature>
<evidence type="ECO:0000256" key="1">
    <source>
        <dbReference type="SAM" id="MobiDB-lite"/>
    </source>
</evidence>
<protein>
    <submittedName>
        <fullName evidence="3">Uncharacterized protein</fullName>
    </submittedName>
</protein>
<name>A0AAV9XZ55_9CRYT</name>
<keyword evidence="2" id="KW-0812">Transmembrane</keyword>
<feature type="transmembrane region" description="Helical" evidence="2">
    <location>
        <begin position="47"/>
        <end position="68"/>
    </location>
</feature>
<feature type="transmembrane region" description="Helical" evidence="2">
    <location>
        <begin position="161"/>
        <end position="180"/>
    </location>
</feature>
<feature type="transmembrane region" description="Helical" evidence="2">
    <location>
        <begin position="88"/>
        <end position="106"/>
    </location>
</feature>
<dbReference type="EMBL" id="JAWDEY010000010">
    <property type="protein sequence ID" value="KAK6589956.1"/>
    <property type="molecule type" value="Genomic_DNA"/>
</dbReference>
<feature type="transmembrane region" description="Helical" evidence="2">
    <location>
        <begin position="139"/>
        <end position="155"/>
    </location>
</feature>